<evidence type="ECO:0000256" key="3">
    <source>
        <dbReference type="ARBA" id="ARBA00022833"/>
    </source>
</evidence>
<dbReference type="STRING" id="1314790.A0A1Y1Z6L4"/>
<organism evidence="5 6">
    <name type="scientific">Basidiobolus meristosporus CBS 931.73</name>
    <dbReference type="NCBI Taxonomy" id="1314790"/>
    <lineage>
        <taxon>Eukaryota</taxon>
        <taxon>Fungi</taxon>
        <taxon>Fungi incertae sedis</taxon>
        <taxon>Zoopagomycota</taxon>
        <taxon>Entomophthoromycotina</taxon>
        <taxon>Basidiobolomycetes</taxon>
        <taxon>Basidiobolales</taxon>
        <taxon>Basidiobolaceae</taxon>
        <taxon>Basidiobolus</taxon>
    </lineage>
</organism>
<dbReference type="PANTHER" id="PTHR21402:SF10">
    <property type="entry name" value="U11_U12 SMALL NUCLEAR RIBONUCLEOPROTEIN 48 KDA PROTEIN"/>
    <property type="match status" value="1"/>
</dbReference>
<sequence length="490" mass="56604">MLKIQSPKYISKLHIGHSARIVIYIAIPLGYTTSMSEVEARKKYLSTLRQDAKAFNQEIESIVSLLGTDSKDLLEQISKGHKLLQCPFDHNHKVPKETYSAHFKKCELRALGITSEDNKPLPSSLGFYEKAPAVISLIEGWFPSLIFTNHFLQSISLLTQSTGWNGSWRSGLQSGKSVFCKLYLSCKLYTDASLLFSCSESSTRHWDKIDLENLEIESTEDLHGDVLLTENENILDNILNSDNIDVRLRKLNKWTQIPRFYEKLNIEELNPMKTRGWLVNNLPQNTQLRNSISPSFNSEMELSDYIYRHLLLPAKGIEEFKRHVEPYFGPVNDAILPTNQQSSIDEHSEHSQLPSEISIEPVTDNTGENLVYNLLDRQPRLQPGSALAVSQRRKKYEHLIQASRYIRELHGRNDHNIYDGFEEALERAKLIKEQNQKRKSKADLLAEQRDYKRRRKSYRAKNVRITQRTPTQIQRDLIAAYMEDFELLNS</sequence>
<keyword evidence="2" id="KW-0863">Zinc-finger</keyword>
<dbReference type="OrthoDB" id="69229at2759"/>
<dbReference type="GO" id="GO:0008270">
    <property type="term" value="F:zinc ion binding"/>
    <property type="evidence" value="ECO:0007669"/>
    <property type="project" value="UniProtKB-KW"/>
</dbReference>
<reference evidence="5 6" key="1">
    <citation type="submission" date="2016-07" db="EMBL/GenBank/DDBJ databases">
        <title>Pervasive Adenine N6-methylation of Active Genes in Fungi.</title>
        <authorList>
            <consortium name="DOE Joint Genome Institute"/>
            <person name="Mondo S.J."/>
            <person name="Dannebaum R.O."/>
            <person name="Kuo R.C."/>
            <person name="Labutti K."/>
            <person name="Haridas S."/>
            <person name="Kuo A."/>
            <person name="Salamov A."/>
            <person name="Ahrendt S.R."/>
            <person name="Lipzen A."/>
            <person name="Sullivan W."/>
            <person name="Andreopoulos W.B."/>
            <person name="Clum A."/>
            <person name="Lindquist E."/>
            <person name="Daum C."/>
            <person name="Ramamoorthy G.K."/>
            <person name="Gryganskyi A."/>
            <person name="Culley D."/>
            <person name="Magnuson J.K."/>
            <person name="James T.Y."/>
            <person name="O'Malley M.A."/>
            <person name="Stajich J.E."/>
            <person name="Spatafora J.W."/>
            <person name="Visel A."/>
            <person name="Grigoriev I.V."/>
        </authorList>
    </citation>
    <scope>NUCLEOTIDE SEQUENCE [LARGE SCALE GENOMIC DNA]</scope>
    <source>
        <strain evidence="5 6">CBS 931.73</strain>
    </source>
</reference>
<name>A0A1Y1Z6L4_9FUNG</name>
<gene>
    <name evidence="5" type="ORF">K493DRAFT_296260</name>
</gene>
<evidence type="ECO:0000259" key="4">
    <source>
        <dbReference type="PROSITE" id="PS51800"/>
    </source>
</evidence>
<keyword evidence="6" id="KW-1185">Reference proteome</keyword>
<keyword evidence="3" id="KW-0862">Zinc</keyword>
<dbReference type="Proteomes" id="UP000193498">
    <property type="component" value="Unassembled WGS sequence"/>
</dbReference>
<dbReference type="PROSITE" id="PS51800">
    <property type="entry name" value="ZF_CHHC_U11_48K"/>
    <property type="match status" value="1"/>
</dbReference>
<accession>A0A1Y1Z6L4</accession>
<dbReference type="InterPro" id="IPR022776">
    <property type="entry name" value="TRM13/UPF0224_CHHC_Znf_dom"/>
</dbReference>
<proteinExistence type="predicted"/>
<evidence type="ECO:0000313" key="6">
    <source>
        <dbReference type="Proteomes" id="UP000193498"/>
    </source>
</evidence>
<evidence type="ECO:0000256" key="2">
    <source>
        <dbReference type="ARBA" id="ARBA00022771"/>
    </source>
</evidence>
<comment type="caution">
    <text evidence="5">The sequence shown here is derived from an EMBL/GenBank/DDBJ whole genome shotgun (WGS) entry which is preliminary data.</text>
</comment>
<evidence type="ECO:0000256" key="1">
    <source>
        <dbReference type="ARBA" id="ARBA00022723"/>
    </source>
</evidence>
<protein>
    <recommendedName>
        <fullName evidence="4">CHHC U11-48K-type domain-containing protein</fullName>
    </recommendedName>
</protein>
<evidence type="ECO:0000313" key="5">
    <source>
        <dbReference type="EMBL" id="ORY05856.1"/>
    </source>
</evidence>
<feature type="domain" description="CHHC U11-48K-type" evidence="4">
    <location>
        <begin position="83"/>
        <end position="110"/>
    </location>
</feature>
<dbReference type="AlphaFoldDB" id="A0A1Y1Z6L4"/>
<dbReference type="InParanoid" id="A0A1Y1Z6L4"/>
<dbReference type="Pfam" id="PF05253">
    <property type="entry name" value="zf-U11-48K"/>
    <property type="match status" value="1"/>
</dbReference>
<dbReference type="PANTHER" id="PTHR21402">
    <property type="entry name" value="GAMETOCYTE SPECIFIC FACTOR 1-RELATED"/>
    <property type="match status" value="1"/>
</dbReference>
<dbReference type="EMBL" id="MCFE01000021">
    <property type="protein sequence ID" value="ORY05856.1"/>
    <property type="molecule type" value="Genomic_DNA"/>
</dbReference>
<keyword evidence="1" id="KW-0479">Metal-binding</keyword>
<dbReference type="InterPro" id="IPR051591">
    <property type="entry name" value="UPF0224_FAM112_RNA_Proc"/>
</dbReference>